<accession>A0A1V2EVA0</accession>
<dbReference type="Gene3D" id="3.30.530.20">
    <property type="match status" value="1"/>
</dbReference>
<dbReference type="EMBL" id="MPSB01000004">
    <property type="protein sequence ID" value="ONF96601.1"/>
    <property type="molecule type" value="Genomic_DNA"/>
</dbReference>
<dbReference type="Pfam" id="PF08327">
    <property type="entry name" value="AHSA1"/>
    <property type="match status" value="1"/>
</dbReference>
<organism evidence="3 4">
    <name type="scientific">Sphingomonas jeddahensis</name>
    <dbReference type="NCBI Taxonomy" id="1915074"/>
    <lineage>
        <taxon>Bacteria</taxon>
        <taxon>Pseudomonadati</taxon>
        <taxon>Pseudomonadota</taxon>
        <taxon>Alphaproteobacteria</taxon>
        <taxon>Sphingomonadales</taxon>
        <taxon>Sphingomonadaceae</taxon>
        <taxon>Sphingomonas</taxon>
    </lineage>
</organism>
<evidence type="ECO:0000259" key="2">
    <source>
        <dbReference type="Pfam" id="PF08327"/>
    </source>
</evidence>
<gene>
    <name evidence="3" type="ORF">SPHI_13880</name>
</gene>
<reference evidence="3 4" key="1">
    <citation type="submission" date="2016-11" db="EMBL/GenBank/DDBJ databases">
        <title>Genome sequence of Sphingomonas jeddahensis G39.</title>
        <authorList>
            <person name="Poehlein A."/>
            <person name="Wuebbeler J.H."/>
            <person name="Steinbuechel A."/>
            <person name="Daniel R."/>
        </authorList>
    </citation>
    <scope>NUCLEOTIDE SEQUENCE [LARGE SCALE GENOMIC DNA]</scope>
    <source>
        <strain evidence="3 4">G39</strain>
    </source>
</reference>
<dbReference type="CDD" id="cd08896">
    <property type="entry name" value="SRPBCC_CalC_Aha1-like_3"/>
    <property type="match status" value="1"/>
</dbReference>
<feature type="domain" description="Activator of Hsp90 ATPase homologue 1/2-like C-terminal" evidence="2">
    <location>
        <begin position="12"/>
        <end position="144"/>
    </location>
</feature>
<evidence type="ECO:0000313" key="4">
    <source>
        <dbReference type="Proteomes" id="UP000188729"/>
    </source>
</evidence>
<evidence type="ECO:0000313" key="3">
    <source>
        <dbReference type="EMBL" id="ONF96601.1"/>
    </source>
</evidence>
<comment type="caution">
    <text evidence="3">The sequence shown here is derived from an EMBL/GenBank/DDBJ whole genome shotgun (WGS) entry which is preliminary data.</text>
</comment>
<dbReference type="OrthoDB" id="9805228at2"/>
<dbReference type="AlphaFoldDB" id="A0A1V2EVA0"/>
<dbReference type="SUPFAM" id="SSF55961">
    <property type="entry name" value="Bet v1-like"/>
    <property type="match status" value="1"/>
</dbReference>
<comment type="similarity">
    <text evidence="1">Belongs to the AHA1 family.</text>
</comment>
<evidence type="ECO:0000256" key="1">
    <source>
        <dbReference type="ARBA" id="ARBA00006817"/>
    </source>
</evidence>
<dbReference type="InterPro" id="IPR013538">
    <property type="entry name" value="ASHA1/2-like_C"/>
</dbReference>
<sequence>MSHELKIERIIDAPAAIVWQAWTEHYAEWFVPRPWTVELLENDLRTGGRSAMVMRGPNGEEMPSEGVYLEVVPQQRIVSTDAFQAGWVPAGPFMVRIDEFTDEGGKTRYTAVARHWTPEARDQHAAMGFEAGWNAATDQLEEVVARMVTTTNSASSPQPCAGVQCSANAQA</sequence>
<dbReference type="InterPro" id="IPR023393">
    <property type="entry name" value="START-like_dom_sf"/>
</dbReference>
<dbReference type="Proteomes" id="UP000188729">
    <property type="component" value="Unassembled WGS sequence"/>
</dbReference>
<proteinExistence type="inferred from homology"/>
<keyword evidence="4" id="KW-1185">Reference proteome</keyword>
<name>A0A1V2EVA0_9SPHN</name>
<dbReference type="STRING" id="1915074.SPHI_13880"/>
<protein>
    <recommendedName>
        <fullName evidence="2">Activator of Hsp90 ATPase homologue 1/2-like C-terminal domain-containing protein</fullName>
    </recommendedName>
</protein>
<dbReference type="RefSeq" id="WP_076744139.1">
    <property type="nucleotide sequence ID" value="NZ_MPSB01000004.1"/>
</dbReference>